<dbReference type="Pfam" id="PF01925">
    <property type="entry name" value="TauE"/>
    <property type="match status" value="1"/>
</dbReference>
<dbReference type="PANTHER" id="PTHR43701:SF2">
    <property type="entry name" value="MEMBRANE TRANSPORTER PROTEIN YJNA-RELATED"/>
    <property type="match status" value="1"/>
</dbReference>
<evidence type="ECO:0000256" key="6">
    <source>
        <dbReference type="RuleBase" id="RU363041"/>
    </source>
</evidence>
<feature type="transmembrane region" description="Helical" evidence="6">
    <location>
        <begin position="6"/>
        <end position="38"/>
    </location>
</feature>
<evidence type="ECO:0000256" key="2">
    <source>
        <dbReference type="ARBA" id="ARBA00009142"/>
    </source>
</evidence>
<dbReference type="GO" id="GO:0005886">
    <property type="term" value="C:plasma membrane"/>
    <property type="evidence" value="ECO:0007669"/>
    <property type="project" value="UniProtKB-SubCell"/>
</dbReference>
<dbReference type="RefSeq" id="WP_100609245.1">
    <property type="nucleotide sequence ID" value="NZ_CP024962.1"/>
</dbReference>
<evidence type="ECO:0000256" key="4">
    <source>
        <dbReference type="ARBA" id="ARBA00022989"/>
    </source>
</evidence>
<feature type="transmembrane region" description="Helical" evidence="6">
    <location>
        <begin position="178"/>
        <end position="208"/>
    </location>
</feature>
<dbReference type="EMBL" id="CP024962">
    <property type="protein sequence ID" value="ATZ16294.1"/>
    <property type="molecule type" value="Genomic_DNA"/>
</dbReference>
<accession>A0A2K8NR86</accession>
<protein>
    <recommendedName>
        <fullName evidence="6">Probable membrane transporter protein</fullName>
    </recommendedName>
</protein>
<keyword evidence="3 6" id="KW-0812">Transmembrane</keyword>
<sequence length="273" mass="30420">MNLFWLIPILILIGFFVSLLGSISGVGGGVLFIPLLLLLFPNRDFAELKFVSTLLVFTTALFNVGFAAIKRQVSWKLSLFIVCLSIPFIFLGLYLASLLNPKWTQLVVLIILVIVTFLLMFKDFIKRKPKTLNVNHWWYLKLPGGETVNLLAIGFIVFSGCFVTTLSGMGGGPLIMPLLVLLCALTFKQAAPISHLMIAIATGINLLFSYKMFGHGELNLTITLPMLVGSLGGTILAFFIKDKIKNEKIIKWLLIILIWCSIIKMLIDWISLL</sequence>
<evidence type="ECO:0000256" key="5">
    <source>
        <dbReference type="ARBA" id="ARBA00023136"/>
    </source>
</evidence>
<dbReference type="KEGG" id="efr:EFREU_v1c02680"/>
<feature type="transmembrane region" description="Helical" evidence="6">
    <location>
        <begin position="103"/>
        <end position="121"/>
    </location>
</feature>
<dbReference type="Proteomes" id="UP000232222">
    <property type="component" value="Chromosome"/>
</dbReference>
<keyword evidence="5 6" id="KW-0472">Membrane</keyword>
<proteinExistence type="inferred from homology"/>
<organism evidence="7 8">
    <name type="scientific">Entomoplasma freundtii</name>
    <dbReference type="NCBI Taxonomy" id="74700"/>
    <lineage>
        <taxon>Bacteria</taxon>
        <taxon>Bacillati</taxon>
        <taxon>Mycoplasmatota</taxon>
        <taxon>Mollicutes</taxon>
        <taxon>Entomoplasmatales</taxon>
        <taxon>Entomoplasmataceae</taxon>
        <taxon>Entomoplasma</taxon>
    </lineage>
</organism>
<reference evidence="7 8" key="1">
    <citation type="submission" date="2017-11" db="EMBL/GenBank/DDBJ databases">
        <title>Genome sequence of Entomoplasma freundtii BARC 318 (ATCC 51999).</title>
        <authorList>
            <person name="Lo W.-S."/>
            <person name="Gasparich G.E."/>
            <person name="Kuo C.-H."/>
        </authorList>
    </citation>
    <scope>NUCLEOTIDE SEQUENCE [LARGE SCALE GENOMIC DNA]</scope>
    <source>
        <strain evidence="7 8">BARC 318</strain>
    </source>
</reference>
<gene>
    <name evidence="7" type="ORF">EFREU_v1c02680</name>
</gene>
<feature type="transmembrane region" description="Helical" evidence="6">
    <location>
        <begin position="252"/>
        <end position="272"/>
    </location>
</feature>
<dbReference type="AlphaFoldDB" id="A0A2K8NR86"/>
<feature type="transmembrane region" description="Helical" evidence="6">
    <location>
        <begin position="50"/>
        <end position="69"/>
    </location>
</feature>
<dbReference type="InterPro" id="IPR002781">
    <property type="entry name" value="TM_pro_TauE-like"/>
</dbReference>
<comment type="subcellular location">
    <subcellularLocation>
        <location evidence="6">Cell membrane</location>
        <topology evidence="6">Multi-pass membrane protein</topology>
    </subcellularLocation>
    <subcellularLocation>
        <location evidence="1">Membrane</location>
        <topology evidence="1">Multi-pass membrane protein</topology>
    </subcellularLocation>
</comment>
<feature type="transmembrane region" description="Helical" evidence="6">
    <location>
        <begin position="147"/>
        <end position="166"/>
    </location>
</feature>
<dbReference type="InterPro" id="IPR051598">
    <property type="entry name" value="TSUP/Inactive_protease-like"/>
</dbReference>
<keyword evidence="8" id="KW-1185">Reference proteome</keyword>
<feature type="transmembrane region" description="Helical" evidence="6">
    <location>
        <begin position="75"/>
        <end position="96"/>
    </location>
</feature>
<keyword evidence="6" id="KW-1003">Cell membrane</keyword>
<evidence type="ECO:0000313" key="8">
    <source>
        <dbReference type="Proteomes" id="UP000232222"/>
    </source>
</evidence>
<comment type="similarity">
    <text evidence="2 6">Belongs to the 4-toluene sulfonate uptake permease (TSUP) (TC 2.A.102) family.</text>
</comment>
<name>A0A2K8NR86_9MOLU</name>
<evidence type="ECO:0000256" key="1">
    <source>
        <dbReference type="ARBA" id="ARBA00004141"/>
    </source>
</evidence>
<dbReference type="PANTHER" id="PTHR43701">
    <property type="entry name" value="MEMBRANE TRANSPORTER PROTEIN MJ0441-RELATED"/>
    <property type="match status" value="1"/>
</dbReference>
<keyword evidence="4 6" id="KW-1133">Transmembrane helix</keyword>
<feature type="transmembrane region" description="Helical" evidence="6">
    <location>
        <begin position="220"/>
        <end position="240"/>
    </location>
</feature>
<evidence type="ECO:0000256" key="3">
    <source>
        <dbReference type="ARBA" id="ARBA00022692"/>
    </source>
</evidence>
<evidence type="ECO:0000313" key="7">
    <source>
        <dbReference type="EMBL" id="ATZ16294.1"/>
    </source>
</evidence>